<accession>A0ABN6V0C5</accession>
<organism evidence="2 3">
    <name type="scientific">Geothrix oryzae</name>
    <dbReference type="NCBI Taxonomy" id="2927975"/>
    <lineage>
        <taxon>Bacteria</taxon>
        <taxon>Pseudomonadati</taxon>
        <taxon>Acidobacteriota</taxon>
        <taxon>Holophagae</taxon>
        <taxon>Holophagales</taxon>
        <taxon>Holophagaceae</taxon>
        <taxon>Geothrix</taxon>
    </lineage>
</organism>
<feature type="region of interest" description="Disordered" evidence="1">
    <location>
        <begin position="74"/>
        <end position="168"/>
    </location>
</feature>
<evidence type="ECO:0000313" key="2">
    <source>
        <dbReference type="EMBL" id="BDU70758.1"/>
    </source>
</evidence>
<sequence length="168" mass="17769">MGATAFRDLFFRSVPLGGMGMQIGGIQSASTTSGPSALKALAYDPRDTNQDGVVSAAEDQAYALRHPQLEILKRLREGRSSSRAEAATSTPYSPRETPNLVAASDPRDANRNGQVSPAEDLAYALAHPKEDPFGPASRKAPVDERSYGPQGRPRAGLSARTGAFDVLA</sequence>
<gene>
    <name evidence="2" type="ORF">GETHOR_28590</name>
</gene>
<reference evidence="3" key="1">
    <citation type="journal article" date="2023" name="Int. J. Syst. Evol. Microbiol.">
        <title>Mesoterricola silvestris gen. nov., sp. nov., Mesoterricola sediminis sp. nov., Geothrix oryzae sp. nov., Geothrix edaphica sp. nov., Geothrix rubra sp. nov., and Geothrix limicola sp. nov., six novel members of Acidobacteriota isolated from soils.</title>
        <authorList>
            <person name="Itoh H."/>
            <person name="Sugisawa Y."/>
            <person name="Mise K."/>
            <person name="Xu Z."/>
            <person name="Kuniyasu M."/>
            <person name="Ushijima N."/>
            <person name="Kawano K."/>
            <person name="Kobayashi E."/>
            <person name="Shiratori Y."/>
            <person name="Masuda Y."/>
            <person name="Senoo K."/>
        </authorList>
    </citation>
    <scope>NUCLEOTIDE SEQUENCE [LARGE SCALE GENOMIC DNA]</scope>
    <source>
        <strain evidence="3">Red222</strain>
    </source>
</reference>
<name>A0ABN6V0C5_9BACT</name>
<dbReference type="EMBL" id="AP027079">
    <property type="protein sequence ID" value="BDU70758.1"/>
    <property type="molecule type" value="Genomic_DNA"/>
</dbReference>
<keyword evidence="3" id="KW-1185">Reference proteome</keyword>
<protein>
    <submittedName>
        <fullName evidence="2">Uncharacterized protein</fullName>
    </submittedName>
</protein>
<proteinExistence type="predicted"/>
<dbReference type="Proteomes" id="UP001242010">
    <property type="component" value="Chromosome"/>
</dbReference>
<evidence type="ECO:0000256" key="1">
    <source>
        <dbReference type="SAM" id="MobiDB-lite"/>
    </source>
</evidence>
<evidence type="ECO:0000313" key="3">
    <source>
        <dbReference type="Proteomes" id="UP001242010"/>
    </source>
</evidence>